<organism evidence="2 3">
    <name type="scientific">Xenopus laevis</name>
    <name type="common">African clawed frog</name>
    <dbReference type="NCBI Taxonomy" id="8355"/>
    <lineage>
        <taxon>Eukaryota</taxon>
        <taxon>Metazoa</taxon>
        <taxon>Chordata</taxon>
        <taxon>Craniata</taxon>
        <taxon>Vertebrata</taxon>
        <taxon>Euteleostomi</taxon>
        <taxon>Amphibia</taxon>
        <taxon>Batrachia</taxon>
        <taxon>Anura</taxon>
        <taxon>Pipoidea</taxon>
        <taxon>Pipidae</taxon>
        <taxon>Xenopodinae</taxon>
        <taxon>Xenopus</taxon>
        <taxon>Xenopus</taxon>
    </lineage>
</organism>
<evidence type="ECO:0000256" key="1">
    <source>
        <dbReference type="SAM" id="MobiDB-lite"/>
    </source>
</evidence>
<feature type="region of interest" description="Disordered" evidence="1">
    <location>
        <begin position="15"/>
        <end position="40"/>
    </location>
</feature>
<proteinExistence type="predicted"/>
<name>A0A974DJH9_XENLA</name>
<dbReference type="AlphaFoldDB" id="A0A974DJH9"/>
<dbReference type="Proteomes" id="UP000694892">
    <property type="component" value="Chromosome 2S"/>
</dbReference>
<dbReference type="EMBL" id="CM004469">
    <property type="protein sequence ID" value="OCT93188.1"/>
    <property type="molecule type" value="Genomic_DNA"/>
</dbReference>
<sequence length="70" mass="7798">MLIWKLVKISCSQVRTSTRSPGQGGTHTLTSRKEQETSPLKNSNFVSLLDSAINLRAARQSDWTAEPVIR</sequence>
<feature type="compositionally biased region" description="Polar residues" evidence="1">
    <location>
        <begin position="15"/>
        <end position="29"/>
    </location>
</feature>
<evidence type="ECO:0000313" key="2">
    <source>
        <dbReference type="EMBL" id="OCT93188.1"/>
    </source>
</evidence>
<evidence type="ECO:0000313" key="3">
    <source>
        <dbReference type="Proteomes" id="UP000694892"/>
    </source>
</evidence>
<protein>
    <submittedName>
        <fullName evidence="2">Uncharacterized protein</fullName>
    </submittedName>
</protein>
<reference evidence="3" key="1">
    <citation type="journal article" date="2016" name="Nature">
        <title>Genome evolution in the allotetraploid frog Xenopus laevis.</title>
        <authorList>
            <person name="Session A.M."/>
            <person name="Uno Y."/>
            <person name="Kwon T."/>
            <person name="Chapman J.A."/>
            <person name="Toyoda A."/>
            <person name="Takahashi S."/>
            <person name="Fukui A."/>
            <person name="Hikosaka A."/>
            <person name="Suzuki A."/>
            <person name="Kondo M."/>
            <person name="van Heeringen S.J."/>
            <person name="Quigley I."/>
            <person name="Heinz S."/>
            <person name="Ogino H."/>
            <person name="Ochi H."/>
            <person name="Hellsten U."/>
            <person name="Lyons J.B."/>
            <person name="Simakov O."/>
            <person name="Putnam N."/>
            <person name="Stites J."/>
            <person name="Kuroki Y."/>
            <person name="Tanaka T."/>
            <person name="Michiue T."/>
            <person name="Watanabe M."/>
            <person name="Bogdanovic O."/>
            <person name="Lister R."/>
            <person name="Georgiou G."/>
            <person name="Paranjpe S.S."/>
            <person name="van Kruijsbergen I."/>
            <person name="Shu S."/>
            <person name="Carlson J."/>
            <person name="Kinoshita T."/>
            <person name="Ohta Y."/>
            <person name="Mawaribuchi S."/>
            <person name="Jenkins J."/>
            <person name="Grimwood J."/>
            <person name="Schmutz J."/>
            <person name="Mitros T."/>
            <person name="Mozaffari S.V."/>
            <person name="Suzuki Y."/>
            <person name="Haramoto Y."/>
            <person name="Yamamoto T.S."/>
            <person name="Takagi C."/>
            <person name="Heald R."/>
            <person name="Miller K."/>
            <person name="Haudenschild C."/>
            <person name="Kitzman J."/>
            <person name="Nakayama T."/>
            <person name="Izutsu Y."/>
            <person name="Robert J."/>
            <person name="Fortriede J."/>
            <person name="Burns K."/>
            <person name="Lotay V."/>
            <person name="Karimi K."/>
            <person name="Yasuoka Y."/>
            <person name="Dichmann D.S."/>
            <person name="Flajnik M.F."/>
            <person name="Houston D.W."/>
            <person name="Shendure J."/>
            <person name="DuPasquier L."/>
            <person name="Vize P.D."/>
            <person name="Zorn A.M."/>
            <person name="Ito M."/>
            <person name="Marcotte E.M."/>
            <person name="Wallingford J.B."/>
            <person name="Ito Y."/>
            <person name="Asashima M."/>
            <person name="Ueno N."/>
            <person name="Matsuda Y."/>
            <person name="Veenstra G.J."/>
            <person name="Fujiyama A."/>
            <person name="Harland R.M."/>
            <person name="Taira M."/>
            <person name="Rokhsar D.S."/>
        </authorList>
    </citation>
    <scope>NUCLEOTIDE SEQUENCE [LARGE SCALE GENOMIC DNA]</scope>
    <source>
        <strain evidence="3">J</strain>
    </source>
</reference>
<gene>
    <name evidence="2" type="ORF">XELAEV_18016253mg</name>
</gene>
<accession>A0A974DJH9</accession>